<dbReference type="Proteomes" id="UP001231316">
    <property type="component" value="Chromosome"/>
</dbReference>
<evidence type="ECO:0000313" key="2">
    <source>
        <dbReference type="Proteomes" id="UP001231316"/>
    </source>
</evidence>
<name>A0AAX3X669_9LACO</name>
<gene>
    <name evidence="1" type="ORF">QFE45_03445</name>
</gene>
<evidence type="ECO:0000313" key="1">
    <source>
        <dbReference type="EMBL" id="WII29168.1"/>
    </source>
</evidence>
<proteinExistence type="predicted"/>
<dbReference type="RefSeq" id="WP_284650510.1">
    <property type="nucleotide sequence ID" value="NZ_CP123971.1"/>
</dbReference>
<dbReference type="AlphaFoldDB" id="A0AAX3X669"/>
<organism evidence="1 2">
    <name type="scientific">Ligilactobacillus salivarius</name>
    <dbReference type="NCBI Taxonomy" id="1624"/>
    <lineage>
        <taxon>Bacteria</taxon>
        <taxon>Bacillati</taxon>
        <taxon>Bacillota</taxon>
        <taxon>Bacilli</taxon>
        <taxon>Lactobacillales</taxon>
        <taxon>Lactobacillaceae</taxon>
        <taxon>Ligilactobacillus</taxon>
    </lineage>
</organism>
<dbReference type="EMBL" id="CP123971">
    <property type="protein sequence ID" value="WII29168.1"/>
    <property type="molecule type" value="Genomic_DNA"/>
</dbReference>
<protein>
    <recommendedName>
        <fullName evidence="3">Phage protein</fullName>
    </recommendedName>
</protein>
<evidence type="ECO:0008006" key="3">
    <source>
        <dbReference type="Google" id="ProtNLM"/>
    </source>
</evidence>
<accession>A0AAX3X669</accession>
<sequence length="102" mass="11689">MKIEYKNKNYEKKDIFQVGNVFEHDGAVYLVSRNVTPGECTKYFLVNLKYAALGSKMYESLDELAQARISVWSDSKAEIKLVKAKLIVDYKLDGDAEDEDNE</sequence>
<reference evidence="1" key="1">
    <citation type="submission" date="2023-04" db="EMBL/GenBank/DDBJ databases">
        <title>Four porcine-derived lactic acid bacteria strains analyses and their evaluation as potential probiotics based on genomics.</title>
        <authorList>
            <person name="Niu D."/>
        </authorList>
    </citation>
    <scope>NUCLEOTIDE SEQUENCE</scope>
    <source>
        <strain evidence="1">ZSA5</strain>
    </source>
</reference>